<comment type="subcellular location">
    <subcellularLocation>
        <location evidence="1">Membrane</location>
    </subcellularLocation>
</comment>
<evidence type="ECO:0000256" key="4">
    <source>
        <dbReference type="ARBA" id="ARBA00022989"/>
    </source>
</evidence>
<sequence>MILTPLRHQFNSRVPRPSTIACRGFSAVFRKELPPFQPFVLAGSESHLHHELSKYILHRTRPQASKPSARIDSKVNRPIQRKNMAFLLPGLRRTLILTAPFVLSAPLLGHLHHRPILCDSPDPLTKITSDLKKNYAQNAQTPLIKTSGAPNPRAIRQISMGSILGVLMGLGVSVFSKPLAILLGLGIVCVQFLESRGIHIIPYSYLQRRFKQTNVRSLVQDNVAFKLSFGATFALAAFAEF</sequence>
<comment type="similarity">
    <text evidence="2">Belongs to the FUN14 family.</text>
</comment>
<keyword evidence="3" id="KW-0812">Transmembrane</keyword>
<keyword evidence="5" id="KW-0472">Membrane</keyword>
<gene>
    <name evidence="6" type="ORF">DM02DRAFT_612712</name>
</gene>
<organism evidence="6 7">
    <name type="scientific">Periconia macrospinosa</name>
    <dbReference type="NCBI Taxonomy" id="97972"/>
    <lineage>
        <taxon>Eukaryota</taxon>
        <taxon>Fungi</taxon>
        <taxon>Dikarya</taxon>
        <taxon>Ascomycota</taxon>
        <taxon>Pezizomycotina</taxon>
        <taxon>Dothideomycetes</taxon>
        <taxon>Pleosporomycetidae</taxon>
        <taxon>Pleosporales</taxon>
        <taxon>Massarineae</taxon>
        <taxon>Periconiaceae</taxon>
        <taxon>Periconia</taxon>
    </lineage>
</organism>
<proteinExistence type="inferred from homology"/>
<evidence type="ECO:0000256" key="5">
    <source>
        <dbReference type="ARBA" id="ARBA00023136"/>
    </source>
</evidence>
<dbReference type="Pfam" id="PF04930">
    <property type="entry name" value="FUN14"/>
    <property type="match status" value="1"/>
</dbReference>
<dbReference type="PANTHER" id="PTHR21346:SF0">
    <property type="entry name" value="RE45833P"/>
    <property type="match status" value="1"/>
</dbReference>
<reference evidence="6 7" key="1">
    <citation type="journal article" date="2018" name="Sci. Rep.">
        <title>Comparative genomics provides insights into the lifestyle and reveals functional heterogeneity of dark septate endophytic fungi.</title>
        <authorList>
            <person name="Knapp D.G."/>
            <person name="Nemeth J.B."/>
            <person name="Barry K."/>
            <person name="Hainaut M."/>
            <person name="Henrissat B."/>
            <person name="Johnson J."/>
            <person name="Kuo A."/>
            <person name="Lim J.H.P."/>
            <person name="Lipzen A."/>
            <person name="Nolan M."/>
            <person name="Ohm R.A."/>
            <person name="Tamas L."/>
            <person name="Grigoriev I.V."/>
            <person name="Spatafora J.W."/>
            <person name="Nagy L.G."/>
            <person name="Kovacs G.M."/>
        </authorList>
    </citation>
    <scope>NUCLEOTIDE SEQUENCE [LARGE SCALE GENOMIC DNA]</scope>
    <source>
        <strain evidence="6 7">DSE2036</strain>
    </source>
</reference>
<evidence type="ECO:0000256" key="1">
    <source>
        <dbReference type="ARBA" id="ARBA00004370"/>
    </source>
</evidence>
<dbReference type="InterPro" id="IPR007014">
    <property type="entry name" value="FUN14"/>
</dbReference>
<keyword evidence="7" id="KW-1185">Reference proteome</keyword>
<accession>A0A2V1DX32</accession>
<keyword evidence="4" id="KW-1133">Transmembrane helix</keyword>
<evidence type="ECO:0000256" key="2">
    <source>
        <dbReference type="ARBA" id="ARBA00009160"/>
    </source>
</evidence>
<dbReference type="STRING" id="97972.A0A2V1DX32"/>
<protein>
    <recommendedName>
        <fullName evidence="8">FUN14-domain-containing protein</fullName>
    </recommendedName>
</protein>
<dbReference type="OrthoDB" id="3990500at2759"/>
<dbReference type="GO" id="GO:0005741">
    <property type="term" value="C:mitochondrial outer membrane"/>
    <property type="evidence" value="ECO:0007669"/>
    <property type="project" value="TreeGrafter"/>
</dbReference>
<dbReference type="GO" id="GO:0000422">
    <property type="term" value="P:autophagy of mitochondrion"/>
    <property type="evidence" value="ECO:0007669"/>
    <property type="project" value="TreeGrafter"/>
</dbReference>
<dbReference type="PANTHER" id="PTHR21346">
    <property type="entry name" value="FUN14 DOMAIN CONTAINING"/>
    <property type="match status" value="1"/>
</dbReference>
<dbReference type="Proteomes" id="UP000244855">
    <property type="component" value="Unassembled WGS sequence"/>
</dbReference>
<evidence type="ECO:0000313" key="6">
    <source>
        <dbReference type="EMBL" id="PVI02737.1"/>
    </source>
</evidence>
<evidence type="ECO:0000256" key="3">
    <source>
        <dbReference type="ARBA" id="ARBA00022692"/>
    </source>
</evidence>
<dbReference type="AlphaFoldDB" id="A0A2V1DX32"/>
<name>A0A2V1DX32_9PLEO</name>
<dbReference type="EMBL" id="KZ805339">
    <property type="protein sequence ID" value="PVI02737.1"/>
    <property type="molecule type" value="Genomic_DNA"/>
</dbReference>
<evidence type="ECO:0000313" key="7">
    <source>
        <dbReference type="Proteomes" id="UP000244855"/>
    </source>
</evidence>
<evidence type="ECO:0008006" key="8">
    <source>
        <dbReference type="Google" id="ProtNLM"/>
    </source>
</evidence>